<dbReference type="EC" id="2.7.1.107" evidence="2"/>
<protein>
    <recommendedName>
        <fullName evidence="2">diacylglycerol kinase (ATP)</fullName>
        <ecNumber evidence="2">2.7.1.107</ecNumber>
    </recommendedName>
</protein>
<evidence type="ECO:0000256" key="1">
    <source>
        <dbReference type="ARBA" id="ARBA00009280"/>
    </source>
</evidence>
<feature type="domain" description="DAGKc" evidence="7">
    <location>
        <begin position="91"/>
        <end position="178"/>
    </location>
</feature>
<proteinExistence type="inferred from homology"/>
<accession>A0AAD1UQR5</accession>
<dbReference type="PROSITE" id="PS50146">
    <property type="entry name" value="DAGK"/>
    <property type="match status" value="1"/>
</dbReference>
<dbReference type="InterPro" id="IPR000756">
    <property type="entry name" value="Diacylglycerol_kin_accessory"/>
</dbReference>
<dbReference type="GO" id="GO:0004143">
    <property type="term" value="F:ATP-dependent diacylglycerol kinase activity"/>
    <property type="evidence" value="ECO:0007669"/>
    <property type="project" value="UniProtKB-EC"/>
</dbReference>
<dbReference type="PANTHER" id="PTHR11255">
    <property type="entry name" value="DIACYLGLYCEROL KINASE"/>
    <property type="match status" value="1"/>
</dbReference>
<evidence type="ECO:0000256" key="6">
    <source>
        <dbReference type="ARBA" id="ARBA00022840"/>
    </source>
</evidence>
<evidence type="ECO:0000256" key="4">
    <source>
        <dbReference type="ARBA" id="ARBA00022741"/>
    </source>
</evidence>
<keyword evidence="4" id="KW-0547">Nucleotide-binding</keyword>
<evidence type="ECO:0000313" key="9">
    <source>
        <dbReference type="Proteomes" id="UP001295684"/>
    </source>
</evidence>
<sequence length="446" mass="50842">MEELKKTSEIIVNNKDNLGLKEIFMLVNPLSGSREGEAYTILPEDSYEYEMDDGTQIRLSITNLLEKDSVESTIKQISATVKTRFDKNPEDINSVVILLCGGDGTFMNMAQELKNNGIDINHLRFVVFPFGTANDIARSFGWGSTPSNKMLENIEAVCYEIFKAKEENFDIWEIEVLTNPDKGDIQKADGENLASIKETSMKKYMCHSFSFGSDARTGLAFERRRTRNRFCNRFMYAFEGFKNFIRFWGEPTLKIKEILKSFNRIPEVSDDKSMVIDNEEEEKEGENLIQKKDIIVATSKDVIEAPHFLVNDPISFYCLNLPDVVNGNINLWAGGRGRTGLETEEGTRVEEQKFTTVPSYNDGKLEFATFDSLLLYILNVSNSIAQEGGAFEFEFLEGDNINTFVNIDGEFYKVFNIEKIKIHKGESLCSNGHLRILSNDRNEIFR</sequence>
<dbReference type="GO" id="GO:0016020">
    <property type="term" value="C:membrane"/>
    <property type="evidence" value="ECO:0007669"/>
    <property type="project" value="TreeGrafter"/>
</dbReference>
<dbReference type="InterPro" id="IPR016064">
    <property type="entry name" value="NAD/diacylglycerol_kinase_sf"/>
</dbReference>
<comment type="similarity">
    <text evidence="1">Belongs to the eukaryotic diacylglycerol kinase family.</text>
</comment>
<organism evidence="8 9">
    <name type="scientific">Euplotes crassus</name>
    <dbReference type="NCBI Taxonomy" id="5936"/>
    <lineage>
        <taxon>Eukaryota</taxon>
        <taxon>Sar</taxon>
        <taxon>Alveolata</taxon>
        <taxon>Ciliophora</taxon>
        <taxon>Intramacronucleata</taxon>
        <taxon>Spirotrichea</taxon>
        <taxon>Hypotrichia</taxon>
        <taxon>Euplotida</taxon>
        <taxon>Euplotidae</taxon>
        <taxon>Moneuplotes</taxon>
    </lineage>
</organism>
<evidence type="ECO:0000256" key="2">
    <source>
        <dbReference type="ARBA" id="ARBA00012133"/>
    </source>
</evidence>
<keyword evidence="3" id="KW-0808">Transferase</keyword>
<reference evidence="8" key="1">
    <citation type="submission" date="2023-07" db="EMBL/GenBank/DDBJ databases">
        <authorList>
            <consortium name="AG Swart"/>
            <person name="Singh M."/>
            <person name="Singh A."/>
            <person name="Seah K."/>
            <person name="Emmerich C."/>
        </authorList>
    </citation>
    <scope>NUCLEOTIDE SEQUENCE</scope>
    <source>
        <strain evidence="8">DP1</strain>
    </source>
</reference>
<dbReference type="Pfam" id="PF00609">
    <property type="entry name" value="DAGK_acc"/>
    <property type="match status" value="1"/>
</dbReference>
<dbReference type="Gene3D" id="3.40.50.10330">
    <property type="entry name" value="Probable inorganic polyphosphate/atp-NAD kinase, domain 1"/>
    <property type="match status" value="1"/>
</dbReference>
<evidence type="ECO:0000256" key="5">
    <source>
        <dbReference type="ARBA" id="ARBA00022777"/>
    </source>
</evidence>
<comment type="caution">
    <text evidence="8">The sequence shown here is derived from an EMBL/GenBank/DDBJ whole genome shotgun (WGS) entry which is preliminary data.</text>
</comment>
<evidence type="ECO:0000313" key="8">
    <source>
        <dbReference type="EMBL" id="CAI2369210.1"/>
    </source>
</evidence>
<dbReference type="Proteomes" id="UP001295684">
    <property type="component" value="Unassembled WGS sequence"/>
</dbReference>
<dbReference type="AlphaFoldDB" id="A0AAD1UQR5"/>
<evidence type="ECO:0000259" key="7">
    <source>
        <dbReference type="PROSITE" id="PS50146"/>
    </source>
</evidence>
<dbReference type="GO" id="GO:0007200">
    <property type="term" value="P:phospholipase C-activating G protein-coupled receptor signaling pathway"/>
    <property type="evidence" value="ECO:0007669"/>
    <property type="project" value="InterPro"/>
</dbReference>
<dbReference type="InterPro" id="IPR037607">
    <property type="entry name" value="DGK"/>
</dbReference>
<gene>
    <name evidence="8" type="ORF">ECRASSUSDP1_LOCUS10508</name>
</gene>
<dbReference type="SUPFAM" id="SSF111331">
    <property type="entry name" value="NAD kinase/diacylglycerol kinase-like"/>
    <property type="match status" value="1"/>
</dbReference>
<dbReference type="EMBL" id="CAMPGE010010359">
    <property type="protein sequence ID" value="CAI2369210.1"/>
    <property type="molecule type" value="Genomic_DNA"/>
</dbReference>
<dbReference type="InterPro" id="IPR017438">
    <property type="entry name" value="ATP-NAD_kinase_N"/>
</dbReference>
<keyword evidence="9" id="KW-1185">Reference proteome</keyword>
<name>A0AAD1UQR5_EUPCR</name>
<keyword evidence="6" id="KW-0067">ATP-binding</keyword>
<dbReference type="GO" id="GO:0005524">
    <property type="term" value="F:ATP binding"/>
    <property type="evidence" value="ECO:0007669"/>
    <property type="project" value="UniProtKB-KW"/>
</dbReference>
<dbReference type="InterPro" id="IPR001206">
    <property type="entry name" value="Diacylglycerol_kinase_cat_dom"/>
</dbReference>
<dbReference type="PANTHER" id="PTHR11255:SF121">
    <property type="entry name" value="DIACYLGLYCEROL KINASE (ATP)"/>
    <property type="match status" value="1"/>
</dbReference>
<keyword evidence="5" id="KW-0418">Kinase</keyword>
<evidence type="ECO:0000256" key="3">
    <source>
        <dbReference type="ARBA" id="ARBA00022679"/>
    </source>
</evidence>
<dbReference type="Pfam" id="PF00781">
    <property type="entry name" value="DAGK_cat"/>
    <property type="match status" value="1"/>
</dbReference>